<dbReference type="AlphaFoldDB" id="A0A974BQ39"/>
<protein>
    <submittedName>
        <fullName evidence="1">Uncharacterized protein</fullName>
    </submittedName>
</protein>
<proteinExistence type="predicted"/>
<reference evidence="1" key="1">
    <citation type="submission" date="2016-05" db="EMBL/GenBank/DDBJ databases">
        <title>WGS assembly of Xenopus laevis.</title>
        <authorList>
            <person name="Session A."/>
            <person name="Uno Y."/>
            <person name="Kwon T."/>
            <person name="Chapman J."/>
            <person name="Toyoda A."/>
            <person name="Takahashi S."/>
            <person name="Fukui A."/>
            <person name="Hikosaka A."/>
            <person name="Putnam N."/>
            <person name="Stites J."/>
            <person name="Van Heeringen S."/>
            <person name="Quigley I."/>
            <person name="Heinz S."/>
            <person name="Hellsten U."/>
            <person name="Lyons J."/>
            <person name="Suzuki A."/>
            <person name="Kondo M."/>
            <person name="Ogino H."/>
            <person name="Ochi H."/>
            <person name="Bogdanovic O."/>
            <person name="Lister R."/>
            <person name="Georgiou G."/>
            <person name="Paranjpe S."/>
            <person name="Van Kruijsbergen I."/>
            <person name="Mozaffari S."/>
            <person name="Shu S."/>
            <person name="Schmutz J."/>
            <person name="Jenkins J."/>
            <person name="Grimwood J."/>
            <person name="Carlson J."/>
            <person name="Mitros T."/>
            <person name="Simakov O."/>
            <person name="Heald R."/>
            <person name="Miller K."/>
            <person name="Haudenschild C."/>
            <person name="Kuroki Y."/>
            <person name="Tanaka T."/>
            <person name="Michiue T."/>
            <person name="Watanabe M."/>
            <person name="Kinoshita T."/>
            <person name="Ohta Y."/>
            <person name="Mawaribuchi S."/>
            <person name="Suzuki Y."/>
            <person name="Haramoto Y."/>
            <person name="Yamamoto T."/>
            <person name="Takagi C."/>
            <person name="Kitzman J."/>
            <person name="Shendure J."/>
            <person name="Nakayama T."/>
            <person name="Izutsu Y."/>
            <person name="Robert J."/>
            <person name="Dichmann D."/>
            <person name="Flajnik M."/>
            <person name="Houston D."/>
            <person name="Marcotte E."/>
            <person name="Wallingford J."/>
            <person name="Ito Y."/>
            <person name="Asashima M."/>
            <person name="Ueno N."/>
            <person name="Matsuda Y."/>
            <person name="Jan Veenstra G."/>
            <person name="Fujiyama A."/>
            <person name="Harland R."/>
            <person name="Taira M."/>
            <person name="Rokhsar D.S."/>
        </authorList>
    </citation>
    <scope>NUCLEOTIDE SEQUENCE</scope>
    <source>
        <strain evidence="1">J</strain>
        <tissue evidence="1">Blood</tissue>
    </source>
</reference>
<gene>
    <name evidence="1" type="ORF">XELAEV_18001258mg</name>
</gene>
<sequence length="78" mass="9003">MIRDRIGEHKSAIRLKKIDQSVASHFVEKGHGVQQLKFQVVDNVPKLRRGGDRNKELLKKRSMVHTLLRNHGAPWPKS</sequence>
<evidence type="ECO:0000313" key="1">
    <source>
        <dbReference type="EMBL" id="OCT56160.1"/>
    </source>
</evidence>
<dbReference type="Proteomes" id="UP000694892">
    <property type="component" value="Unassembled WGS sequence"/>
</dbReference>
<name>A0A974BQ39_XENLA</name>
<accession>A0A974BQ39</accession>
<dbReference type="EMBL" id="KV467380">
    <property type="protein sequence ID" value="OCT56160.1"/>
    <property type="molecule type" value="Genomic_DNA"/>
</dbReference>
<organism evidence="1">
    <name type="scientific">Xenopus laevis</name>
    <name type="common">African clawed frog</name>
    <dbReference type="NCBI Taxonomy" id="8355"/>
    <lineage>
        <taxon>Eukaryota</taxon>
        <taxon>Metazoa</taxon>
        <taxon>Chordata</taxon>
        <taxon>Craniata</taxon>
        <taxon>Vertebrata</taxon>
        <taxon>Euteleostomi</taxon>
        <taxon>Amphibia</taxon>
        <taxon>Batrachia</taxon>
        <taxon>Anura</taxon>
        <taxon>Pipoidea</taxon>
        <taxon>Pipidae</taxon>
        <taxon>Xenopodinae</taxon>
        <taxon>Xenopus</taxon>
        <taxon>Xenopus</taxon>
    </lineage>
</organism>